<feature type="transmembrane region" description="Helical" evidence="7">
    <location>
        <begin position="48"/>
        <end position="72"/>
    </location>
</feature>
<dbReference type="SUPFAM" id="SSF51338">
    <property type="entry name" value="Composite domain of metallo-dependent hydrolases"/>
    <property type="match status" value="1"/>
</dbReference>
<evidence type="ECO:0000256" key="7">
    <source>
        <dbReference type="SAM" id="Phobius"/>
    </source>
</evidence>
<dbReference type="CDD" id="cd01300">
    <property type="entry name" value="YtcJ_like"/>
    <property type="match status" value="1"/>
</dbReference>
<dbReference type="InterPro" id="IPR032466">
    <property type="entry name" value="Metal_Hydrolase"/>
</dbReference>
<accession>A0ABW3VZD1</accession>
<proteinExistence type="inferred from homology"/>
<evidence type="ECO:0000259" key="8">
    <source>
        <dbReference type="Pfam" id="PF07969"/>
    </source>
</evidence>
<dbReference type="InterPro" id="IPR033932">
    <property type="entry name" value="YtcJ-like"/>
</dbReference>
<keyword evidence="3 7" id="KW-0812">Transmembrane</keyword>
<protein>
    <submittedName>
        <fullName evidence="9">Amidohydrolase family protein</fullName>
    </submittedName>
</protein>
<feature type="transmembrane region" description="Helical" evidence="7">
    <location>
        <begin position="368"/>
        <end position="391"/>
    </location>
</feature>
<comment type="subcellular location">
    <subcellularLocation>
        <location evidence="1">Membrane</location>
        <topology evidence="1">Multi-pass membrane protein</topology>
    </subcellularLocation>
</comment>
<dbReference type="Pfam" id="PF02133">
    <property type="entry name" value="Transp_cyt_pur"/>
    <property type="match status" value="1"/>
</dbReference>
<reference evidence="10" key="1">
    <citation type="journal article" date="2019" name="Int. J. Syst. Evol. Microbiol.">
        <title>The Global Catalogue of Microorganisms (GCM) 10K type strain sequencing project: providing services to taxonomists for standard genome sequencing and annotation.</title>
        <authorList>
            <consortium name="The Broad Institute Genomics Platform"/>
            <consortium name="The Broad Institute Genome Sequencing Center for Infectious Disease"/>
            <person name="Wu L."/>
            <person name="Ma J."/>
        </authorList>
    </citation>
    <scope>NUCLEOTIDE SEQUENCE [LARGE SCALE GENOMIC DNA]</scope>
    <source>
        <strain evidence="10">CCUG 52478</strain>
    </source>
</reference>
<feature type="transmembrane region" description="Helical" evidence="7">
    <location>
        <begin position="120"/>
        <end position="140"/>
    </location>
</feature>
<feature type="transmembrane region" description="Helical" evidence="7">
    <location>
        <begin position="160"/>
        <end position="179"/>
    </location>
</feature>
<feature type="transmembrane region" description="Helical" evidence="7">
    <location>
        <begin position="307"/>
        <end position="329"/>
    </location>
</feature>
<dbReference type="Gene3D" id="1.10.4160.10">
    <property type="entry name" value="Hydantoin permease"/>
    <property type="match status" value="1"/>
</dbReference>
<dbReference type="Gene3D" id="2.30.40.10">
    <property type="entry name" value="Urease, subunit C, domain 1"/>
    <property type="match status" value="1"/>
</dbReference>
<organism evidence="9 10">
    <name type="scientific">Nocardioides ginsengisoli</name>
    <dbReference type="NCBI Taxonomy" id="363868"/>
    <lineage>
        <taxon>Bacteria</taxon>
        <taxon>Bacillati</taxon>
        <taxon>Actinomycetota</taxon>
        <taxon>Actinomycetes</taxon>
        <taxon>Propionibacteriales</taxon>
        <taxon>Nocardioidaceae</taxon>
        <taxon>Nocardioides</taxon>
    </lineage>
</organism>
<dbReference type="SUPFAM" id="SSF51556">
    <property type="entry name" value="Metallo-dependent hydrolases"/>
    <property type="match status" value="1"/>
</dbReference>
<evidence type="ECO:0000256" key="5">
    <source>
        <dbReference type="ARBA" id="ARBA00023136"/>
    </source>
</evidence>
<keyword evidence="4 7" id="KW-1133">Transmembrane helix</keyword>
<evidence type="ECO:0000313" key="9">
    <source>
        <dbReference type="EMBL" id="MFD1247288.1"/>
    </source>
</evidence>
<dbReference type="InterPro" id="IPR011059">
    <property type="entry name" value="Metal-dep_hydrolase_composite"/>
</dbReference>
<keyword evidence="10" id="KW-1185">Reference proteome</keyword>
<dbReference type="Gene3D" id="3.20.20.140">
    <property type="entry name" value="Metal-dependent hydrolases"/>
    <property type="match status" value="1"/>
</dbReference>
<dbReference type="InterPro" id="IPR001248">
    <property type="entry name" value="Pur-cyt_permease"/>
</dbReference>
<dbReference type="RefSeq" id="WP_379228262.1">
    <property type="nucleotide sequence ID" value="NZ_JBHTLX010000008.1"/>
</dbReference>
<dbReference type="InterPro" id="IPR013108">
    <property type="entry name" value="Amidohydro_3"/>
</dbReference>
<keyword evidence="5 7" id="KW-0472">Membrane</keyword>
<name>A0ABW3VZD1_9ACTN</name>
<dbReference type="Pfam" id="PF07969">
    <property type="entry name" value="Amidohydro_3"/>
    <property type="match status" value="1"/>
</dbReference>
<feature type="region of interest" description="Disordered" evidence="6">
    <location>
        <begin position="1"/>
        <end position="32"/>
    </location>
</feature>
<evidence type="ECO:0000313" key="10">
    <source>
        <dbReference type="Proteomes" id="UP001597229"/>
    </source>
</evidence>
<feature type="transmembrane region" description="Helical" evidence="7">
    <location>
        <begin position="411"/>
        <end position="434"/>
    </location>
</feature>
<dbReference type="PANTHER" id="PTHR22642">
    <property type="entry name" value="IMIDAZOLONEPROPIONASE"/>
    <property type="match status" value="1"/>
</dbReference>
<sequence>MTIDQTTAAHDAHEPHEPHEPHLPGPVEAHGIDVIPDTERHGTARSLFALWVAPNVNYLALVVGGALVLMGLSLVQAFAAIVVGSLFSIVTGIVAVTGPASGTPSQVATRAMYGVRGNRVAIAVNGWFVSICYIALNWVAASVIGFSLADRVGIPVSTPVKVVIVVALASATMLVSVYGQGVIMRLYGPLSAALAVVFLVLSGFVVAKADFSYVPALHLGGGDLWVTWIAAVTLIASTPLSYTISSDFARYLPRETSPVAVAGWTALGNAVPSVVFLTVGALAATVVDMSDPQAGLQSIVPGWFNTLFMVAIIVGTLANNALTTYSSGLALQAVGVPLSRIASVVVNGAIGVAMTLYALLVFDFLSTVSSALVLLVTLVGPIMAIYVTDILMRRNRYDGAELSDDTPASPYWYTGGVNLAGAIACLVSFGLALLCASTEAFTGPVAKALDGLDLSLPVGMLGAAALYAGLTRLFYGNDLRVTETPATVHLRGGRIFTADPARPWAVALTIADGRIAAVDQEAPPHAEIVELDGAVVLPGFVDAHTHLIEMGAAAGEVALVDAADLAEIQARVAAAAATAPVRVVGGGWLHPQLGDHAPHRSLLDAVAPDVPVYLSANDLHSAWVNTAALRELGIDADTPDPIGGAIERDADGEATGLLSEMAALGLMRSFLAGQVTDADRDAWLQTGCGRYLADGVTTVVDMGVEAHDLATFERALAADTLPMRIVGHWLVKPAATEAENLAQVEEAIAHARRLDGDRLCIAGIKIMADGVIDSCTASMARPYADGSNAAPIWDRAALTPVVVAADAAGLQIAIHAIGDEASAIALDALEESIRVNGPRDRRHRMEHLEVVSVESIARLARLGVVASMQPVHADPAIQDNWRAMLGDERVERGYPWREITDAGGVLAFGTDAPTAPHPPLPNMYVATTRRSALVEGLPANTPHLAVPLAEALSHATRDAAYASRLEGRVGTIAPGRVADLVVLAADPFAGEPEALLTTRVLSTWVAGVEQAQRAAGSSVLV</sequence>
<evidence type="ECO:0000256" key="6">
    <source>
        <dbReference type="SAM" id="MobiDB-lite"/>
    </source>
</evidence>
<dbReference type="Proteomes" id="UP001597229">
    <property type="component" value="Unassembled WGS sequence"/>
</dbReference>
<feature type="compositionally biased region" description="Basic and acidic residues" evidence="6">
    <location>
        <begin position="10"/>
        <end position="22"/>
    </location>
</feature>
<evidence type="ECO:0000256" key="3">
    <source>
        <dbReference type="ARBA" id="ARBA00022692"/>
    </source>
</evidence>
<evidence type="ECO:0000256" key="4">
    <source>
        <dbReference type="ARBA" id="ARBA00022989"/>
    </source>
</evidence>
<comment type="similarity">
    <text evidence="2">Belongs to the purine-cytosine permease (2.A.39) family.</text>
</comment>
<evidence type="ECO:0000256" key="2">
    <source>
        <dbReference type="ARBA" id="ARBA00008974"/>
    </source>
</evidence>
<dbReference type="PANTHER" id="PTHR22642:SF20">
    <property type="entry name" value="AMIDOHYDROLASE 3 DOMAIN-CONTAINING PROTEIN"/>
    <property type="match status" value="1"/>
</dbReference>
<dbReference type="Gene3D" id="3.10.310.70">
    <property type="match status" value="1"/>
</dbReference>
<gene>
    <name evidence="9" type="ORF">ACFQ3F_05770</name>
</gene>
<feature type="transmembrane region" description="Helical" evidence="7">
    <location>
        <begin position="225"/>
        <end position="245"/>
    </location>
</feature>
<comment type="caution">
    <text evidence="9">The sequence shown here is derived from an EMBL/GenBank/DDBJ whole genome shotgun (WGS) entry which is preliminary data.</text>
</comment>
<feature type="domain" description="Amidohydrolase 3" evidence="8">
    <location>
        <begin position="527"/>
        <end position="1008"/>
    </location>
</feature>
<feature type="transmembrane region" description="Helical" evidence="7">
    <location>
        <begin position="186"/>
        <end position="205"/>
    </location>
</feature>
<feature type="transmembrane region" description="Helical" evidence="7">
    <location>
        <begin position="78"/>
        <end position="100"/>
    </location>
</feature>
<feature type="transmembrane region" description="Helical" evidence="7">
    <location>
        <begin position="341"/>
        <end position="362"/>
    </location>
</feature>
<feature type="transmembrane region" description="Helical" evidence="7">
    <location>
        <begin position="266"/>
        <end position="287"/>
    </location>
</feature>
<dbReference type="EMBL" id="JBHTLX010000008">
    <property type="protein sequence ID" value="MFD1247288.1"/>
    <property type="molecule type" value="Genomic_DNA"/>
</dbReference>
<evidence type="ECO:0000256" key="1">
    <source>
        <dbReference type="ARBA" id="ARBA00004141"/>
    </source>
</evidence>